<reference evidence="1 2" key="1">
    <citation type="submission" date="2019-08" db="EMBL/GenBank/DDBJ databases">
        <title>In-depth cultivation of the pig gut microbiome towards novel bacterial diversity and tailored functional studies.</title>
        <authorList>
            <person name="Wylensek D."/>
            <person name="Hitch T.C.A."/>
            <person name="Clavel T."/>
        </authorList>
    </citation>
    <scope>NUCLEOTIDE SEQUENCE [LARGE SCALE GENOMIC DNA]</scope>
    <source>
        <strain evidence="1 2">Oil+RF-744-WCA-WT-13</strain>
    </source>
</reference>
<evidence type="ECO:0000313" key="2">
    <source>
        <dbReference type="Proteomes" id="UP000466864"/>
    </source>
</evidence>
<name>A0A7X2P705_9FIRM</name>
<dbReference type="GO" id="GO:0062192">
    <property type="term" value="F:L-rhamnose mutarotase activity"/>
    <property type="evidence" value="ECO:0007669"/>
    <property type="project" value="UniProtKB-EC"/>
</dbReference>
<dbReference type="Gene3D" id="3.30.70.100">
    <property type="match status" value="2"/>
</dbReference>
<comment type="caution">
    <text evidence="1">The sequence shown here is derived from an EMBL/GenBank/DDBJ whole genome shotgun (WGS) entry which is preliminary data.</text>
</comment>
<protein>
    <submittedName>
        <fullName evidence="1">L-rhamnose mutarotase</fullName>
        <ecNumber evidence="1">5.1.3.32</ecNumber>
    </submittedName>
</protein>
<gene>
    <name evidence="1" type="ORF">FYJ60_03620</name>
</gene>
<dbReference type="EC" id="5.1.3.32" evidence="1"/>
<evidence type="ECO:0000313" key="1">
    <source>
        <dbReference type="EMBL" id="MST81407.1"/>
    </source>
</evidence>
<proteinExistence type="predicted"/>
<dbReference type="SUPFAM" id="SSF54909">
    <property type="entry name" value="Dimeric alpha+beta barrel"/>
    <property type="match status" value="2"/>
</dbReference>
<dbReference type="AlphaFoldDB" id="A0A7X2P705"/>
<keyword evidence="1" id="KW-0413">Isomerase</keyword>
<dbReference type="RefSeq" id="WP_154457215.1">
    <property type="nucleotide sequence ID" value="NZ_VUMV01000002.1"/>
</dbReference>
<dbReference type="Proteomes" id="UP000466864">
    <property type="component" value="Unassembled WGS sequence"/>
</dbReference>
<dbReference type="EMBL" id="VUMV01000002">
    <property type="protein sequence ID" value="MST81407.1"/>
    <property type="molecule type" value="Genomic_DNA"/>
</dbReference>
<dbReference type="InterPro" id="IPR011008">
    <property type="entry name" value="Dimeric_a/b-barrel"/>
</dbReference>
<dbReference type="Pfam" id="PF05336">
    <property type="entry name" value="rhaM"/>
    <property type="match status" value="1"/>
</dbReference>
<dbReference type="InterPro" id="IPR008000">
    <property type="entry name" value="Rham/fucose_mutarotase"/>
</dbReference>
<keyword evidence="2" id="KW-1185">Reference proteome</keyword>
<sequence length="216" mass="25665">MERHAVALQISAGRFNDFRSGLGRIWNRLTRIMDDLEIKNFSLWNIEDLVFGYYETDEMGPKPDDHTRKEFQALENEMAGSFRWISGPDREMRLMYHDFGIVRPNKEQIRHRVFVTRLKGSFQEEYKRRHDGLIDARQGKTDPGPDSNFSIWNAEDFIFGYDEIDVTMEKAPTEQDKKDTVAWETKMLEIMSWYTDDVDWITGEHHNHIVRIGYHN</sequence>
<accession>A0A7X2P705</accession>
<organism evidence="1 2">
    <name type="scientific">Bilifractor porci</name>
    <dbReference type="NCBI Taxonomy" id="2606636"/>
    <lineage>
        <taxon>Bacteria</taxon>
        <taxon>Bacillati</taxon>
        <taxon>Bacillota</taxon>
        <taxon>Clostridia</taxon>
        <taxon>Lachnospirales</taxon>
        <taxon>Lachnospiraceae</taxon>
        <taxon>Bilifractor</taxon>
    </lineage>
</organism>